<dbReference type="InterPro" id="IPR019199">
    <property type="entry name" value="Virulence_VapD/CRISPR_Cas2"/>
</dbReference>
<evidence type="ECO:0000256" key="8">
    <source>
        <dbReference type="ARBA" id="ARBA00023118"/>
    </source>
</evidence>
<dbReference type="AlphaFoldDB" id="A0A1Z4JSA4"/>
<feature type="binding site" evidence="9">
    <location>
        <position position="9"/>
    </location>
    <ligand>
        <name>Mg(2+)</name>
        <dbReference type="ChEBI" id="CHEBI:18420"/>
        <note>catalytic</note>
    </ligand>
</feature>
<keyword evidence="8 9" id="KW-0051">Antiviral defense</keyword>
<dbReference type="EC" id="3.1.-.-" evidence="9"/>
<reference evidence="11 12" key="1">
    <citation type="submission" date="2017-06" db="EMBL/GenBank/DDBJ databases">
        <title>Genome sequencing of cyanobaciteial culture collection at National Institute for Environmental Studies (NIES).</title>
        <authorList>
            <person name="Hirose Y."/>
            <person name="Shimura Y."/>
            <person name="Fujisawa T."/>
            <person name="Nakamura Y."/>
            <person name="Kawachi M."/>
        </authorList>
    </citation>
    <scope>NUCLEOTIDE SEQUENCE [LARGE SCALE GENOMIC DNA]</scope>
    <source>
        <strain evidence="11 12">NIES-2135</strain>
        <plasmid evidence="12">Plasmid Plasmid2 dna</plasmid>
    </source>
</reference>
<comment type="similarity">
    <text evidence="2 9 10">Belongs to the CRISPR-associated endoribonuclease Cas2 protein family.</text>
</comment>
<comment type="subunit">
    <text evidence="9">Homodimer, forms a heterotetramer with a Cas1 homodimer.</text>
</comment>
<gene>
    <name evidence="11" type="primary">cas2-4</name>
    <name evidence="9" type="synonym">cas2</name>
    <name evidence="11" type="ORF">NIES2135_64340</name>
</gene>
<name>A0A1Z4JSA4_LEPBY</name>
<organism evidence="11 12">
    <name type="scientific">Leptolyngbya boryana NIES-2135</name>
    <dbReference type="NCBI Taxonomy" id="1973484"/>
    <lineage>
        <taxon>Bacteria</taxon>
        <taxon>Bacillati</taxon>
        <taxon>Cyanobacteriota</taxon>
        <taxon>Cyanophyceae</taxon>
        <taxon>Leptolyngbyales</taxon>
        <taxon>Leptolyngbyaceae</taxon>
        <taxon>Leptolyngbya group</taxon>
        <taxon>Leptolyngbya</taxon>
    </lineage>
</organism>
<proteinExistence type="inferred from homology"/>
<dbReference type="PIRSF" id="PIRSF032582">
    <property type="entry name" value="Cas2"/>
    <property type="match status" value="1"/>
</dbReference>
<dbReference type="CDD" id="cd09725">
    <property type="entry name" value="Cas2_I_II_III"/>
    <property type="match status" value="1"/>
</dbReference>
<evidence type="ECO:0000256" key="3">
    <source>
        <dbReference type="ARBA" id="ARBA00022722"/>
    </source>
</evidence>
<accession>A0A1Z4JSA4</accession>
<comment type="cofactor">
    <cofactor evidence="1 9">
        <name>Mg(2+)</name>
        <dbReference type="ChEBI" id="CHEBI:18420"/>
    </cofactor>
</comment>
<dbReference type="NCBIfam" id="TIGR01573">
    <property type="entry name" value="cas2"/>
    <property type="match status" value="1"/>
</dbReference>
<evidence type="ECO:0000256" key="6">
    <source>
        <dbReference type="ARBA" id="ARBA00022801"/>
    </source>
</evidence>
<sequence length="92" mass="10720">MLIYVVTYDIPSDKRRKKIADLLEGYGQRVQYSVFECALSAVKFKELRKRLQQRIKIEEDSVRMYPISQQMLQQVEVWGGVEIVEPPGSTIV</sequence>
<protein>
    <recommendedName>
        <fullName evidence="9">CRISPR-associated endoribonuclease Cas2</fullName>
        <ecNumber evidence="9">3.1.-.-</ecNumber>
    </recommendedName>
</protein>
<evidence type="ECO:0000256" key="4">
    <source>
        <dbReference type="ARBA" id="ARBA00022723"/>
    </source>
</evidence>
<dbReference type="InterPro" id="IPR021127">
    <property type="entry name" value="CRISPR_associated_Cas2"/>
</dbReference>
<dbReference type="HAMAP" id="MF_01471">
    <property type="entry name" value="Cas2"/>
    <property type="match status" value="1"/>
</dbReference>
<dbReference type="EMBL" id="AP018205">
    <property type="protein sequence ID" value="BAY59557.1"/>
    <property type="molecule type" value="Genomic_DNA"/>
</dbReference>
<dbReference type="GO" id="GO:0004521">
    <property type="term" value="F:RNA endonuclease activity"/>
    <property type="evidence" value="ECO:0007669"/>
    <property type="project" value="UniProtKB-UniRule"/>
</dbReference>
<dbReference type="Gene3D" id="3.30.70.240">
    <property type="match status" value="1"/>
</dbReference>
<dbReference type="PANTHER" id="PTHR34405">
    <property type="entry name" value="CRISPR-ASSOCIATED ENDORIBONUCLEASE CAS2"/>
    <property type="match status" value="1"/>
</dbReference>
<evidence type="ECO:0000256" key="5">
    <source>
        <dbReference type="ARBA" id="ARBA00022759"/>
    </source>
</evidence>
<evidence type="ECO:0000256" key="2">
    <source>
        <dbReference type="ARBA" id="ARBA00009959"/>
    </source>
</evidence>
<dbReference type="SUPFAM" id="SSF143430">
    <property type="entry name" value="TTP0101/SSO1404-like"/>
    <property type="match status" value="1"/>
</dbReference>
<keyword evidence="5 9" id="KW-0255">Endonuclease</keyword>
<keyword evidence="11" id="KW-0614">Plasmid</keyword>
<keyword evidence="12" id="KW-1185">Reference proteome</keyword>
<dbReference type="GO" id="GO:0043571">
    <property type="term" value="P:maintenance of CRISPR repeat elements"/>
    <property type="evidence" value="ECO:0007669"/>
    <property type="project" value="UniProtKB-UniRule"/>
</dbReference>
<comment type="function">
    <text evidence="9">CRISPR (clustered regularly interspaced short palindromic repeat), is an adaptive immune system that provides protection against mobile genetic elements (viruses, transposable elements and conjugative plasmids). CRISPR clusters contain sequences complementary to antecedent mobile elements and target invading nucleic acids. CRISPR clusters are transcribed and processed into CRISPR RNA (crRNA). Functions as a ssRNA-specific endoribonuclease. Involved in the integration of spacer DNA into the CRISPR cassette.</text>
</comment>
<keyword evidence="4 9" id="KW-0479">Metal-binding</keyword>
<evidence type="ECO:0000256" key="7">
    <source>
        <dbReference type="ARBA" id="ARBA00022842"/>
    </source>
</evidence>
<dbReference type="Pfam" id="PF09827">
    <property type="entry name" value="CRISPR_Cas2"/>
    <property type="match status" value="1"/>
</dbReference>
<dbReference type="PANTHER" id="PTHR34405:SF3">
    <property type="entry name" value="CRISPR-ASSOCIATED ENDORIBONUCLEASE CAS2 3"/>
    <property type="match status" value="1"/>
</dbReference>
<evidence type="ECO:0000256" key="1">
    <source>
        <dbReference type="ARBA" id="ARBA00001946"/>
    </source>
</evidence>
<evidence type="ECO:0000313" key="11">
    <source>
        <dbReference type="EMBL" id="BAY59557.1"/>
    </source>
</evidence>
<dbReference type="Proteomes" id="UP000217895">
    <property type="component" value="Plasmid Plasmid2 dna"/>
</dbReference>
<keyword evidence="3 9" id="KW-0540">Nuclease</keyword>
<evidence type="ECO:0000256" key="10">
    <source>
        <dbReference type="PIRNR" id="PIRNR032582"/>
    </source>
</evidence>
<evidence type="ECO:0000313" key="12">
    <source>
        <dbReference type="Proteomes" id="UP000217895"/>
    </source>
</evidence>
<evidence type="ECO:0000256" key="9">
    <source>
        <dbReference type="HAMAP-Rule" id="MF_01471"/>
    </source>
</evidence>
<dbReference type="GO" id="GO:0046872">
    <property type="term" value="F:metal ion binding"/>
    <property type="evidence" value="ECO:0007669"/>
    <property type="project" value="UniProtKB-UniRule"/>
</dbReference>
<keyword evidence="6 9" id="KW-0378">Hydrolase</keyword>
<dbReference type="GO" id="GO:0016787">
    <property type="term" value="F:hydrolase activity"/>
    <property type="evidence" value="ECO:0007669"/>
    <property type="project" value="UniProtKB-KW"/>
</dbReference>
<keyword evidence="7 9" id="KW-0460">Magnesium</keyword>
<geneLocation type="plasmid" evidence="11">
    <name>plasmid2</name>
</geneLocation>
<dbReference type="GO" id="GO:0051607">
    <property type="term" value="P:defense response to virus"/>
    <property type="evidence" value="ECO:0007669"/>
    <property type="project" value="UniProtKB-UniRule"/>
</dbReference>